<gene>
    <name evidence="3" type="ORF">OB955_23340</name>
    <name evidence="2" type="ORF">OB960_01275</name>
</gene>
<proteinExistence type="predicted"/>
<evidence type="ECO:0000313" key="4">
    <source>
        <dbReference type="Proteomes" id="UP001320972"/>
    </source>
</evidence>
<protein>
    <recommendedName>
        <fullName evidence="1">DUF7577 domain-containing protein</fullName>
    </recommendedName>
</protein>
<dbReference type="AlphaFoldDB" id="A0AAP3E071"/>
<sequence length="47" mass="5489">MNSLPDELEELPTERSCPNCKTENDFSFTYCHHCLERLDTPSTQSLR</sequence>
<evidence type="ECO:0000259" key="1">
    <source>
        <dbReference type="Pfam" id="PF24463"/>
    </source>
</evidence>
<feature type="domain" description="DUF7577" evidence="1">
    <location>
        <begin position="14"/>
        <end position="38"/>
    </location>
</feature>
<dbReference type="Proteomes" id="UP001321018">
    <property type="component" value="Unassembled WGS sequence"/>
</dbReference>
<dbReference type="InterPro" id="IPR055999">
    <property type="entry name" value="DUF7577"/>
</dbReference>
<comment type="caution">
    <text evidence="2">The sequence shown here is derived from an EMBL/GenBank/DDBJ whole genome shotgun (WGS) entry which is preliminary data.</text>
</comment>
<evidence type="ECO:0000313" key="3">
    <source>
        <dbReference type="EMBL" id="MCU4975625.1"/>
    </source>
</evidence>
<dbReference type="EMBL" id="JAOPKB010000021">
    <property type="protein sequence ID" value="MCU4975625.1"/>
    <property type="molecule type" value="Genomic_DNA"/>
</dbReference>
<reference evidence="2 4" key="1">
    <citation type="submission" date="2022-09" db="EMBL/GenBank/DDBJ databases">
        <title>Enrichment on poylsaccharides allowed isolation of novel metabolic and taxonomic groups of Haloarchaea.</title>
        <authorList>
            <person name="Sorokin D.Y."/>
            <person name="Elcheninov A.G."/>
            <person name="Khizhniak T.V."/>
            <person name="Kolganova T.V."/>
            <person name="Kublanov I.V."/>
        </authorList>
    </citation>
    <scope>NUCLEOTIDE SEQUENCE</scope>
    <source>
        <strain evidence="3 4">AArc-m2/3/4</strain>
        <strain evidence="2">AArc-xg1-1</strain>
    </source>
</reference>
<dbReference type="EMBL" id="JAOPKA010000001">
    <property type="protein sequence ID" value="MCU4740033.1"/>
    <property type="molecule type" value="Genomic_DNA"/>
</dbReference>
<dbReference type="Proteomes" id="UP001320972">
    <property type="component" value="Unassembled WGS sequence"/>
</dbReference>
<name>A0AAP3E071_9EURY</name>
<keyword evidence="4" id="KW-1185">Reference proteome</keyword>
<dbReference type="RefSeq" id="WP_338001888.1">
    <property type="nucleotide sequence ID" value="NZ_JAOPKA010000001.1"/>
</dbReference>
<dbReference type="Pfam" id="PF24463">
    <property type="entry name" value="DUF7577"/>
    <property type="match status" value="1"/>
</dbReference>
<accession>A0AAP3E071</accession>
<evidence type="ECO:0000313" key="5">
    <source>
        <dbReference type="Proteomes" id="UP001321018"/>
    </source>
</evidence>
<evidence type="ECO:0000313" key="2">
    <source>
        <dbReference type="EMBL" id="MCU4740033.1"/>
    </source>
</evidence>
<organism evidence="2 5">
    <name type="scientific">Natronoglomus mannanivorans</name>
    <dbReference type="NCBI Taxonomy" id="2979990"/>
    <lineage>
        <taxon>Archaea</taxon>
        <taxon>Methanobacteriati</taxon>
        <taxon>Methanobacteriota</taxon>
        <taxon>Stenosarchaea group</taxon>
        <taxon>Halobacteria</taxon>
        <taxon>Halobacteriales</taxon>
        <taxon>Natrialbaceae</taxon>
        <taxon>Natronoglomus</taxon>
    </lineage>
</organism>